<protein>
    <submittedName>
        <fullName evidence="1">Uncharacterized protein</fullName>
    </submittedName>
</protein>
<organism evidence="1 2">
    <name type="scientific">Gnomoniopsis smithogilvyi</name>
    <dbReference type="NCBI Taxonomy" id="1191159"/>
    <lineage>
        <taxon>Eukaryota</taxon>
        <taxon>Fungi</taxon>
        <taxon>Dikarya</taxon>
        <taxon>Ascomycota</taxon>
        <taxon>Pezizomycotina</taxon>
        <taxon>Sordariomycetes</taxon>
        <taxon>Sordariomycetidae</taxon>
        <taxon>Diaporthales</taxon>
        <taxon>Gnomoniaceae</taxon>
        <taxon>Gnomoniopsis</taxon>
    </lineage>
</organism>
<evidence type="ECO:0000313" key="2">
    <source>
        <dbReference type="Proteomes" id="UP001140453"/>
    </source>
</evidence>
<dbReference type="InterPro" id="IPR029058">
    <property type="entry name" value="AB_hydrolase_fold"/>
</dbReference>
<reference evidence="1" key="1">
    <citation type="submission" date="2022-10" db="EMBL/GenBank/DDBJ databases">
        <title>Tapping the CABI collections for fungal endophytes: first genome assemblies for Collariella, Neodidymelliopsis, Ascochyta clinopodiicola, Didymella pomorum, Didymosphaeria variabile, Neocosmospora piperis and Neocucurbitaria cava.</title>
        <authorList>
            <person name="Hill R."/>
        </authorList>
    </citation>
    <scope>NUCLEOTIDE SEQUENCE</scope>
    <source>
        <strain evidence="1">IMI 355082</strain>
    </source>
</reference>
<dbReference type="EMBL" id="JAPEVB010000006">
    <property type="protein sequence ID" value="KAJ4386174.1"/>
    <property type="molecule type" value="Genomic_DNA"/>
</dbReference>
<sequence>MSPARLSVEDMTESELSFEGLWPAQPNKKQKMQPNDENLDMYDDIASLWETKWKSACKRRQAPFQDASYLDFAPLFASLIQRGITTTRSPLFTQALVTAATTLADEATITAQSNPALASQQLLNACALLRVARYPPSSKSPSEQCTLKQDALILQKAYHARAARLWDTDSPLDEVLIPHVHGATEESLVGGRMMARRAQIPALVRVPLETLLMGQACPAAVIVSSDRMGCTETCERVLSRGWAAVVVDGPGRGECPVSEGEAEEGLWKSVLSWMAAMGFYDMENVVVIGEGGAALRVAGTVGERLRGVVAYLDREESVDEEKEESVAMFEQQPRCPSLIVNESTSYAKSNGLWTPVKDEEETSYDSHSDLYAFGTEHSACIGQLHTMGRAQVYAWVGDLMIGRSGGYFWTVIPAPEKMAGAVMRGRFERELTPPSPEESVETRSTITTVVVI</sequence>
<keyword evidence="2" id="KW-1185">Reference proteome</keyword>
<dbReference type="SUPFAM" id="SSF53474">
    <property type="entry name" value="alpha/beta-Hydrolases"/>
    <property type="match status" value="1"/>
</dbReference>
<gene>
    <name evidence="1" type="ORF">N0V93_009067</name>
</gene>
<dbReference type="OrthoDB" id="5409895at2759"/>
<accession>A0A9W9CTF5</accession>
<evidence type="ECO:0000313" key="1">
    <source>
        <dbReference type="EMBL" id="KAJ4386174.1"/>
    </source>
</evidence>
<proteinExistence type="predicted"/>
<dbReference type="Proteomes" id="UP001140453">
    <property type="component" value="Unassembled WGS sequence"/>
</dbReference>
<dbReference type="AlphaFoldDB" id="A0A9W9CTF5"/>
<dbReference type="Gene3D" id="3.40.50.1820">
    <property type="entry name" value="alpha/beta hydrolase"/>
    <property type="match status" value="1"/>
</dbReference>
<comment type="caution">
    <text evidence="1">The sequence shown here is derived from an EMBL/GenBank/DDBJ whole genome shotgun (WGS) entry which is preliminary data.</text>
</comment>
<name>A0A9W9CTF5_9PEZI</name>